<reference evidence="11" key="1">
    <citation type="submission" date="2019-05" db="EMBL/GenBank/DDBJ databases">
        <authorList>
            <person name="Zhang S."/>
            <person name="Liu J."/>
        </authorList>
    </citation>
    <scope>NUCLEOTIDE SEQUENCE [LARGE SCALE GENOMIC DNA]</scope>
</reference>
<accession>A0A8B9Y5S2</accession>
<evidence type="ECO:0000256" key="8">
    <source>
        <dbReference type="SAM" id="MobiDB-lite"/>
    </source>
</evidence>
<feature type="transmembrane region" description="Helical" evidence="9">
    <location>
        <begin position="105"/>
        <end position="135"/>
    </location>
</feature>
<evidence type="ECO:0000256" key="1">
    <source>
        <dbReference type="ARBA" id="ARBA00004141"/>
    </source>
</evidence>
<evidence type="ECO:0000256" key="3">
    <source>
        <dbReference type="ARBA" id="ARBA00022692"/>
    </source>
</evidence>
<reference evidence="11" key="3">
    <citation type="submission" date="2025-09" db="UniProtKB">
        <authorList>
            <consortium name="Ensembl"/>
        </authorList>
    </citation>
    <scope>IDENTIFICATION</scope>
</reference>
<feature type="transmembrane region" description="Helical" evidence="9">
    <location>
        <begin position="545"/>
        <end position="567"/>
    </location>
</feature>
<dbReference type="GO" id="GO:0008889">
    <property type="term" value="F:glycerophosphodiester phosphodiesterase activity"/>
    <property type="evidence" value="ECO:0007669"/>
    <property type="project" value="TreeGrafter"/>
</dbReference>
<evidence type="ECO:0000256" key="4">
    <source>
        <dbReference type="ARBA" id="ARBA00022801"/>
    </source>
</evidence>
<feature type="transmembrane region" description="Helical" evidence="9">
    <location>
        <begin position="65"/>
        <end position="85"/>
    </location>
</feature>
<evidence type="ECO:0000313" key="12">
    <source>
        <dbReference type="Proteomes" id="UP000694520"/>
    </source>
</evidence>
<keyword evidence="4" id="KW-0378">Hydrolase</keyword>
<dbReference type="PROSITE" id="PS51704">
    <property type="entry name" value="GP_PDE"/>
    <property type="match status" value="1"/>
</dbReference>
<dbReference type="PANTHER" id="PTHR23344">
    <property type="entry name" value="GLYCEROPHOSPHORYL DIESTER PHOSPHODIESTERASE"/>
    <property type="match status" value="1"/>
</dbReference>
<sequence length="749" mass="86245">MPMKANKTEPQSQTRKQKKDTPWILHIFNHICFVTTIIGCYSCHWKIKQEKKFKHGQCCSLRERLFYPCLVISFCMSVLLVFVWVESSNEYNGFDWVIFIGTGLWFFWSIVLLSFLGILAAYTSLLLVLGFLLLWEGIELYLHWCHKILILLVIVICSFFFWILFTYWKDRWLTVGLSLQVFAPYIHLSSIAMMVILSWPLAFYLIHLEGEARIRRYQMTCNERKRNKRCNVLTKLRALQVAIGLPFFLILLCLYLLPLGNFSACVQEKNKLAPKPYFFGHRGAPMLGPENTIMSFEKAVEHGAYGLESDVHISYDHVPFLMHDSDLRRTTNIKEVLPNASLTHPSLFDWDFLSTLNAGKWFSHAPIKPFFGMKPLSEADRERAGNQKIPKLTELLELAQKEKKFVIFDLYGPAPNHSLRALYVHHVVSTILDSQIEQRLIFWLPGFEREYVKKKAPGFQQVSRLHSVERLTKENITRINVDYKNLFYNGMREYRAANISINLYLVNEPWLFSLAWCSRIPSVTTDNIQVLNEMTQPSYFMTPKYYLFVWILMDILSAIFIVAIFYFHWWKESKKEKLLKSTSIHTDIQETASNMEKGSLETLGLLPSSSQPRSKEPSATQAPSVSQQPPGRKLSHHQDPPKRNMLPGVAKNIRSQVSPKGNVKPPVSPKEKIKPPVSTKGDIKPPAPLKGEVKPPVHPKGVIKPPAPPKMEARPLASPKREVRAPVPLKAVPSPEGRFNRQRPTRGRS</sequence>
<evidence type="ECO:0000256" key="5">
    <source>
        <dbReference type="ARBA" id="ARBA00022989"/>
    </source>
</evidence>
<dbReference type="Pfam" id="PF03009">
    <property type="entry name" value="GDPD"/>
    <property type="match status" value="1"/>
</dbReference>
<dbReference type="InterPro" id="IPR030395">
    <property type="entry name" value="GP_PDE_dom"/>
</dbReference>
<comment type="subcellular location">
    <subcellularLocation>
        <location evidence="1">Membrane</location>
        <topology evidence="1">Multi-pass membrane protein</topology>
    </subcellularLocation>
</comment>
<protein>
    <recommendedName>
        <fullName evidence="10">GP-PDE domain-containing protein</fullName>
    </recommendedName>
</protein>
<evidence type="ECO:0000256" key="7">
    <source>
        <dbReference type="ARBA" id="ARBA00023180"/>
    </source>
</evidence>
<dbReference type="InterPro" id="IPR017946">
    <property type="entry name" value="PLC-like_Pdiesterase_TIM-brl"/>
</dbReference>
<name>A0A8B9Y5S2_BOSMU</name>
<organism evidence="11 12">
    <name type="scientific">Bos mutus grunniens</name>
    <name type="common">Wild yak</name>
    <name type="synonym">Bos grunniens</name>
    <dbReference type="NCBI Taxonomy" id="30521"/>
    <lineage>
        <taxon>Eukaryota</taxon>
        <taxon>Metazoa</taxon>
        <taxon>Chordata</taxon>
        <taxon>Craniata</taxon>
        <taxon>Vertebrata</taxon>
        <taxon>Euteleostomi</taxon>
        <taxon>Mammalia</taxon>
        <taxon>Eutheria</taxon>
        <taxon>Laurasiatheria</taxon>
        <taxon>Artiodactyla</taxon>
        <taxon>Ruminantia</taxon>
        <taxon>Pecora</taxon>
        <taxon>Bovidae</taxon>
        <taxon>Bovinae</taxon>
        <taxon>Bos</taxon>
    </lineage>
</organism>
<dbReference type="Gene3D" id="3.20.20.190">
    <property type="entry name" value="Phosphatidylinositol (PI) phosphodiesterase"/>
    <property type="match status" value="1"/>
</dbReference>
<feature type="compositionally biased region" description="Polar residues" evidence="8">
    <location>
        <begin position="607"/>
        <end position="629"/>
    </location>
</feature>
<proteinExistence type="inferred from homology"/>
<dbReference type="GO" id="GO:0006629">
    <property type="term" value="P:lipid metabolic process"/>
    <property type="evidence" value="ECO:0007669"/>
    <property type="project" value="InterPro"/>
</dbReference>
<dbReference type="AlphaFoldDB" id="A0A8B9Y5S2"/>
<keyword evidence="3 9" id="KW-0812">Transmembrane</keyword>
<keyword evidence="7" id="KW-0325">Glycoprotein</keyword>
<keyword evidence="6 9" id="KW-0472">Membrane</keyword>
<feature type="domain" description="GP-PDE" evidence="10">
    <location>
        <begin position="276"/>
        <end position="535"/>
    </location>
</feature>
<dbReference type="Proteomes" id="UP000694520">
    <property type="component" value="Chromosome 29"/>
</dbReference>
<feature type="transmembrane region" description="Helical" evidence="9">
    <location>
        <begin position="23"/>
        <end position="44"/>
    </location>
</feature>
<evidence type="ECO:0000256" key="2">
    <source>
        <dbReference type="ARBA" id="ARBA00007277"/>
    </source>
</evidence>
<dbReference type="PANTHER" id="PTHR23344:SF13">
    <property type="entry name" value="GLYCEROPHOSPHODIESTER PHOSPHODIESTERASE DOMAIN-CONTAINING PROTEIN 4"/>
    <property type="match status" value="1"/>
</dbReference>
<dbReference type="GO" id="GO:0016020">
    <property type="term" value="C:membrane"/>
    <property type="evidence" value="ECO:0007669"/>
    <property type="project" value="UniProtKB-SubCell"/>
</dbReference>
<dbReference type="GeneTree" id="ENSGT00940000156251"/>
<feature type="transmembrane region" description="Helical" evidence="9">
    <location>
        <begin position="236"/>
        <end position="257"/>
    </location>
</feature>
<dbReference type="Ensembl" id="ENSBGRT00000033429.1">
    <property type="protein sequence ID" value="ENSBGRP00000028871.1"/>
    <property type="gene ID" value="ENSBGRG00000018068.1"/>
</dbReference>
<comment type="similarity">
    <text evidence="2">Belongs to the glycerophosphoryl diester phosphodiesterase family.</text>
</comment>
<feature type="region of interest" description="Disordered" evidence="8">
    <location>
        <begin position="603"/>
        <end position="749"/>
    </location>
</feature>
<dbReference type="SUPFAM" id="SSF51695">
    <property type="entry name" value="PLC-like phosphodiesterases"/>
    <property type="match status" value="1"/>
</dbReference>
<evidence type="ECO:0000256" key="9">
    <source>
        <dbReference type="SAM" id="Phobius"/>
    </source>
</evidence>
<feature type="transmembrane region" description="Helical" evidence="9">
    <location>
        <begin position="185"/>
        <end position="206"/>
    </location>
</feature>
<evidence type="ECO:0000256" key="6">
    <source>
        <dbReference type="ARBA" id="ARBA00023136"/>
    </source>
</evidence>
<keyword evidence="12" id="KW-1185">Reference proteome</keyword>
<evidence type="ECO:0000313" key="11">
    <source>
        <dbReference type="Ensembl" id="ENSBGRP00000028871.1"/>
    </source>
</evidence>
<evidence type="ECO:0000259" key="10">
    <source>
        <dbReference type="PROSITE" id="PS51704"/>
    </source>
</evidence>
<feature type="transmembrane region" description="Helical" evidence="9">
    <location>
        <begin position="147"/>
        <end position="165"/>
    </location>
</feature>
<reference evidence="11" key="2">
    <citation type="submission" date="2025-08" db="UniProtKB">
        <authorList>
            <consortium name="Ensembl"/>
        </authorList>
    </citation>
    <scope>IDENTIFICATION</scope>
</reference>
<keyword evidence="5 9" id="KW-1133">Transmembrane helix</keyword>
<feature type="compositionally biased region" description="Basic residues" evidence="8">
    <location>
        <begin position="740"/>
        <end position="749"/>
    </location>
</feature>